<evidence type="ECO:0000313" key="2">
    <source>
        <dbReference type="EMBL" id="WAL58614.1"/>
    </source>
</evidence>
<keyword evidence="3" id="KW-1185">Reference proteome</keyword>
<dbReference type="Proteomes" id="UP001163152">
    <property type="component" value="Chromosome"/>
</dbReference>
<protein>
    <submittedName>
        <fullName evidence="2">KGK domain-containing protein</fullName>
    </submittedName>
</protein>
<reference evidence="2" key="1">
    <citation type="submission" date="2022-12" db="EMBL/GenBank/DDBJ databases">
        <title>Polyphasic identification of a Novel Hot-Spring Cyanobacterium Ocullathermofonsia sinensis gen nov. sp. nov. and Genomic Insights on its Adaptations to the Thermal Habitat.</title>
        <authorList>
            <person name="Daroch M."/>
            <person name="Tang J."/>
            <person name="Jiang Y."/>
        </authorList>
    </citation>
    <scope>NUCLEOTIDE SEQUENCE</scope>
    <source>
        <strain evidence="2">PKUAC-SCTA174</strain>
    </source>
</reference>
<dbReference type="KEGG" id="tsin:OXH18_15675"/>
<dbReference type="RefSeq" id="WP_268608038.1">
    <property type="nucleotide sequence ID" value="NZ_CP113797.1"/>
</dbReference>
<dbReference type="Pfam" id="PF08872">
    <property type="entry name" value="KGK"/>
    <property type="match status" value="1"/>
</dbReference>
<accession>A0A9E8Z8T3</accession>
<proteinExistence type="predicted"/>
<sequence>MNNDFGIPTPNENFVTLSDDEVMFVRAGRVLMSNPTFKVSEFLDALAQLVSDQEEDWSEEQEGWFSDRGTRCEVLRFGNQGWQRGRVRIRLEFCPEPPPKLLRESRSPREDIYQDESYRSEPRAERGSKRRPPRDDLYRRNSEQWNEDQPIYPELDQD</sequence>
<feature type="region of interest" description="Disordered" evidence="1">
    <location>
        <begin position="96"/>
        <end position="158"/>
    </location>
</feature>
<feature type="compositionally biased region" description="Basic and acidic residues" evidence="1">
    <location>
        <begin position="101"/>
        <end position="142"/>
    </location>
</feature>
<organism evidence="2 3">
    <name type="scientific">Thermocoleostomius sinensis A174</name>
    <dbReference type="NCBI Taxonomy" id="2016057"/>
    <lineage>
        <taxon>Bacteria</taxon>
        <taxon>Bacillati</taxon>
        <taxon>Cyanobacteriota</taxon>
        <taxon>Cyanophyceae</taxon>
        <taxon>Oculatellales</taxon>
        <taxon>Oculatellaceae</taxon>
        <taxon>Thermocoleostomius</taxon>
    </lineage>
</organism>
<dbReference type="InterPro" id="IPR014971">
    <property type="entry name" value="KGK"/>
</dbReference>
<name>A0A9E8Z8T3_9CYAN</name>
<dbReference type="EMBL" id="CP113797">
    <property type="protein sequence ID" value="WAL58614.1"/>
    <property type="molecule type" value="Genomic_DNA"/>
</dbReference>
<evidence type="ECO:0000313" key="3">
    <source>
        <dbReference type="Proteomes" id="UP001163152"/>
    </source>
</evidence>
<evidence type="ECO:0000256" key="1">
    <source>
        <dbReference type="SAM" id="MobiDB-lite"/>
    </source>
</evidence>
<gene>
    <name evidence="2" type="ORF">OXH18_15675</name>
</gene>
<dbReference type="AlphaFoldDB" id="A0A9E8Z8T3"/>